<evidence type="ECO:0000256" key="3">
    <source>
        <dbReference type="ARBA" id="ARBA00023002"/>
    </source>
</evidence>
<name>A0ABR0E4T3_ZASCE</name>
<dbReference type="Gene3D" id="3.40.50.720">
    <property type="entry name" value="NAD(P)-binding Rossmann-like Domain"/>
    <property type="match status" value="1"/>
</dbReference>
<accession>A0ABR0E4T3</accession>
<evidence type="ECO:0000256" key="1">
    <source>
        <dbReference type="ARBA" id="ARBA00006484"/>
    </source>
</evidence>
<comment type="similarity">
    <text evidence="1">Belongs to the short-chain dehydrogenases/reductases (SDR) family.</text>
</comment>
<dbReference type="PANTHER" id="PTHR44229:SF4">
    <property type="entry name" value="15-HYDROXYPROSTAGLANDIN DEHYDROGENASE [NAD(+)]"/>
    <property type="match status" value="1"/>
</dbReference>
<dbReference type="PANTHER" id="PTHR44229">
    <property type="entry name" value="15-HYDROXYPROSTAGLANDIN DEHYDROGENASE [NAD(+)]"/>
    <property type="match status" value="1"/>
</dbReference>
<protein>
    <recommendedName>
        <fullName evidence="6">NAD(P)-binding protein</fullName>
    </recommendedName>
</protein>
<evidence type="ECO:0008006" key="6">
    <source>
        <dbReference type="Google" id="ProtNLM"/>
    </source>
</evidence>
<sequence length="323" mass="34229">MASSQQERMIALINGTPPVDFTRSIDPSAVRGKTAIVTGGASGIGRGIAEELAVNGAKVAILDITEEAGQNVVSGLKDKGHEALFVKTDVASWEAQLEAFKAALKWSSSGLDIVVAAAGVKSTDMRDSIVPASDSSEPPKPHTAVLDINFTGVWWTTNLALFYFNKFHASTPSTSFKPQILLISSLAGYAASPFDADYGAAKHGVRGLWKAIRAPDDSMAQYQANLLAPGWTHTGMTDAYIHKYIERGARVASVADNVRAAMRLLVDQEVSARAVCVAGSPEGVRDGEKRSGVFDVGDDMGTLGSGRVFLEKLGEGVFDHYLG</sequence>
<dbReference type="Pfam" id="PF00106">
    <property type="entry name" value="adh_short"/>
    <property type="match status" value="1"/>
</dbReference>
<evidence type="ECO:0000313" key="5">
    <source>
        <dbReference type="Proteomes" id="UP001305779"/>
    </source>
</evidence>
<dbReference type="SUPFAM" id="SSF51735">
    <property type="entry name" value="NAD(P)-binding Rossmann-fold domains"/>
    <property type="match status" value="1"/>
</dbReference>
<dbReference type="EMBL" id="JAXOVC010000010">
    <property type="protein sequence ID" value="KAK4496417.1"/>
    <property type="molecule type" value="Genomic_DNA"/>
</dbReference>
<organism evidence="4 5">
    <name type="scientific">Zasmidium cellare</name>
    <name type="common">Wine cellar mold</name>
    <name type="synonym">Racodium cellare</name>
    <dbReference type="NCBI Taxonomy" id="395010"/>
    <lineage>
        <taxon>Eukaryota</taxon>
        <taxon>Fungi</taxon>
        <taxon>Dikarya</taxon>
        <taxon>Ascomycota</taxon>
        <taxon>Pezizomycotina</taxon>
        <taxon>Dothideomycetes</taxon>
        <taxon>Dothideomycetidae</taxon>
        <taxon>Mycosphaerellales</taxon>
        <taxon>Mycosphaerellaceae</taxon>
        <taxon>Zasmidium</taxon>
    </lineage>
</organism>
<keyword evidence="5" id="KW-1185">Reference proteome</keyword>
<keyword evidence="2" id="KW-0521">NADP</keyword>
<dbReference type="Proteomes" id="UP001305779">
    <property type="component" value="Unassembled WGS sequence"/>
</dbReference>
<evidence type="ECO:0000256" key="2">
    <source>
        <dbReference type="ARBA" id="ARBA00022857"/>
    </source>
</evidence>
<dbReference type="PRINTS" id="PR00081">
    <property type="entry name" value="GDHRDH"/>
</dbReference>
<dbReference type="InterPro" id="IPR036291">
    <property type="entry name" value="NAD(P)-bd_dom_sf"/>
</dbReference>
<keyword evidence="3" id="KW-0560">Oxidoreductase</keyword>
<dbReference type="InterPro" id="IPR002347">
    <property type="entry name" value="SDR_fam"/>
</dbReference>
<comment type="caution">
    <text evidence="4">The sequence shown here is derived from an EMBL/GenBank/DDBJ whole genome shotgun (WGS) entry which is preliminary data.</text>
</comment>
<dbReference type="PROSITE" id="PS00061">
    <property type="entry name" value="ADH_SHORT"/>
    <property type="match status" value="1"/>
</dbReference>
<evidence type="ECO:0000313" key="4">
    <source>
        <dbReference type="EMBL" id="KAK4496417.1"/>
    </source>
</evidence>
<dbReference type="InterPro" id="IPR020904">
    <property type="entry name" value="Sc_DH/Rdtase_CS"/>
</dbReference>
<proteinExistence type="inferred from homology"/>
<gene>
    <name evidence="4" type="ORF">PRZ48_012397</name>
</gene>
<reference evidence="4 5" key="1">
    <citation type="journal article" date="2023" name="G3 (Bethesda)">
        <title>A chromosome-level genome assembly of Zasmidium syzygii isolated from banana leaves.</title>
        <authorList>
            <person name="van Westerhoven A.C."/>
            <person name="Mehrabi R."/>
            <person name="Talebi R."/>
            <person name="Steentjes M.B.F."/>
            <person name="Corcolon B."/>
            <person name="Chong P.A."/>
            <person name="Kema G.H.J."/>
            <person name="Seidl M.F."/>
        </authorList>
    </citation>
    <scope>NUCLEOTIDE SEQUENCE [LARGE SCALE GENOMIC DNA]</scope>
    <source>
        <strain evidence="4 5">P124</strain>
    </source>
</reference>